<keyword evidence="6" id="KW-1185">Reference proteome</keyword>
<dbReference type="PANTHER" id="PTHR30024">
    <property type="entry name" value="ALIPHATIC SULFONATES-BINDING PROTEIN-RELATED"/>
    <property type="match status" value="1"/>
</dbReference>
<protein>
    <submittedName>
        <fullName evidence="5">NMT1/THI5 like protein</fullName>
    </submittedName>
</protein>
<dbReference type="Pfam" id="PF09084">
    <property type="entry name" value="NMT1"/>
    <property type="match status" value="1"/>
</dbReference>
<dbReference type="Gene3D" id="3.40.190.10">
    <property type="entry name" value="Periplasmic binding protein-like II"/>
    <property type="match status" value="2"/>
</dbReference>
<feature type="domain" description="SsuA/THI5-like" evidence="4">
    <location>
        <begin position="59"/>
        <end position="255"/>
    </location>
</feature>
<dbReference type="GO" id="GO:0042597">
    <property type="term" value="C:periplasmic space"/>
    <property type="evidence" value="ECO:0007669"/>
    <property type="project" value="UniProtKB-SubCell"/>
</dbReference>
<dbReference type="PANTHER" id="PTHR30024:SF47">
    <property type="entry name" value="TAURINE-BINDING PERIPLASMIC PROTEIN"/>
    <property type="match status" value="1"/>
</dbReference>
<reference evidence="5 6" key="1">
    <citation type="submission" date="2018-10" db="EMBL/GenBank/DDBJ databases">
        <authorList>
            <person name="Criscuolo A."/>
        </authorList>
    </citation>
    <scope>NUCLEOTIDE SEQUENCE [LARGE SCALE GENOMIC DNA]</scope>
    <source>
        <strain evidence="5">DnA1</strain>
    </source>
</reference>
<comment type="subcellular location">
    <subcellularLocation>
        <location evidence="1">Periplasm</location>
    </subcellularLocation>
</comment>
<evidence type="ECO:0000259" key="4">
    <source>
        <dbReference type="Pfam" id="PF09084"/>
    </source>
</evidence>
<organism evidence="5 6">
    <name type="scientific">Pigmentiphaga humi</name>
    <dbReference type="NCBI Taxonomy" id="2478468"/>
    <lineage>
        <taxon>Bacteria</taxon>
        <taxon>Pseudomonadati</taxon>
        <taxon>Pseudomonadota</taxon>
        <taxon>Betaproteobacteria</taxon>
        <taxon>Burkholderiales</taxon>
        <taxon>Alcaligenaceae</taxon>
        <taxon>Pigmentiphaga</taxon>
    </lineage>
</organism>
<gene>
    <name evidence="5" type="ORF">PIGHUM_02636</name>
</gene>
<dbReference type="InterPro" id="IPR006311">
    <property type="entry name" value="TAT_signal"/>
</dbReference>
<dbReference type="Proteomes" id="UP000277294">
    <property type="component" value="Unassembled WGS sequence"/>
</dbReference>
<evidence type="ECO:0000313" key="5">
    <source>
        <dbReference type="EMBL" id="VCU70560.1"/>
    </source>
</evidence>
<dbReference type="AlphaFoldDB" id="A0A3P4B4H7"/>
<evidence type="ECO:0000256" key="3">
    <source>
        <dbReference type="ARBA" id="ARBA00022729"/>
    </source>
</evidence>
<dbReference type="SUPFAM" id="SSF53850">
    <property type="entry name" value="Periplasmic binding protein-like II"/>
    <property type="match status" value="1"/>
</dbReference>
<dbReference type="PROSITE" id="PS51318">
    <property type="entry name" value="TAT"/>
    <property type="match status" value="1"/>
</dbReference>
<accession>A0A3P4B4H7</accession>
<evidence type="ECO:0000256" key="1">
    <source>
        <dbReference type="ARBA" id="ARBA00004418"/>
    </source>
</evidence>
<evidence type="ECO:0000256" key="2">
    <source>
        <dbReference type="ARBA" id="ARBA00010742"/>
    </source>
</evidence>
<name>A0A3P4B4H7_9BURK</name>
<proteinExistence type="inferred from homology"/>
<dbReference type="InterPro" id="IPR015168">
    <property type="entry name" value="SsuA/THI5"/>
</dbReference>
<sequence length="345" mass="37390">MDNRLDRREFLRFSAFAGLASAASTSTFVNLAFAAGESVNIITSNSTLTNTLIQMLLQKKYDADFGIEAKVTKVTDNSQVIPSLISGEMDMATIVAFNGVFPAMSKGAKLKIIGGSSMLYQAAIYAKDPAIKTLKDLEGKVMGSGAIGAAVHMLTTLVLAKNGVDVSKVQFRNIGSNAAIFKAVAGGTIAAGASGIDVYDQQEKYGVHVPEHGNFWEEIPDYTYQTAYTSERAIAKKRDGLVKALAAFAKLYRYVQSPESRDDFVKAYAAATGQRGGHEAEALSQWNFLQKYKPYSEDIVVSEARMNYVQEVNVRFHTQKTVLPFSQVADMSLAEDAVKLLGAKT</sequence>
<dbReference type="EMBL" id="UWPJ01000022">
    <property type="protein sequence ID" value="VCU70560.1"/>
    <property type="molecule type" value="Genomic_DNA"/>
</dbReference>
<evidence type="ECO:0000313" key="6">
    <source>
        <dbReference type="Proteomes" id="UP000277294"/>
    </source>
</evidence>
<keyword evidence="3" id="KW-0732">Signal</keyword>
<comment type="similarity">
    <text evidence="2">Belongs to the bacterial solute-binding protein SsuA/TauA family.</text>
</comment>